<accession>A0ABV0ETY3</accession>
<dbReference type="Gene3D" id="1.10.1670.10">
    <property type="entry name" value="Helix-hairpin-Helix base-excision DNA repair enzymes (C-terminal)"/>
    <property type="match status" value="1"/>
</dbReference>
<keyword evidence="7" id="KW-1185">Reference proteome</keyword>
<name>A0ABV0ETY3_9ENTE</name>
<dbReference type="InterPro" id="IPR023170">
    <property type="entry name" value="HhH_base_excis_C"/>
</dbReference>
<dbReference type="SUPFAM" id="SSF48150">
    <property type="entry name" value="DNA-glycosylase"/>
    <property type="match status" value="1"/>
</dbReference>
<keyword evidence="1" id="KW-0004">4Fe-4S</keyword>
<feature type="domain" description="HhH-GPD" evidence="5">
    <location>
        <begin position="36"/>
        <end position="192"/>
    </location>
</feature>
<dbReference type="PIRSF" id="PIRSF001435">
    <property type="entry name" value="Nth"/>
    <property type="match status" value="1"/>
</dbReference>
<evidence type="ECO:0000256" key="4">
    <source>
        <dbReference type="ARBA" id="ARBA00023014"/>
    </source>
</evidence>
<protein>
    <recommendedName>
        <fullName evidence="5">HhH-GPD domain-containing protein</fullName>
    </recommendedName>
</protein>
<comment type="caution">
    <text evidence="6">The sequence shown here is derived from an EMBL/GenBank/DDBJ whole genome shotgun (WGS) entry which is preliminary data.</text>
</comment>
<evidence type="ECO:0000313" key="7">
    <source>
        <dbReference type="Proteomes" id="UP000664357"/>
    </source>
</evidence>
<evidence type="ECO:0000256" key="3">
    <source>
        <dbReference type="ARBA" id="ARBA00023004"/>
    </source>
</evidence>
<dbReference type="InterPro" id="IPR003265">
    <property type="entry name" value="HhH-GPD_domain"/>
</dbReference>
<gene>
    <name evidence="6" type="ORF">JZO67_004087</name>
</gene>
<evidence type="ECO:0000256" key="2">
    <source>
        <dbReference type="ARBA" id="ARBA00022723"/>
    </source>
</evidence>
<dbReference type="Gene3D" id="1.10.340.30">
    <property type="entry name" value="Hypothetical protein, domain 2"/>
    <property type="match status" value="1"/>
</dbReference>
<dbReference type="CDD" id="cd00056">
    <property type="entry name" value="ENDO3c"/>
    <property type="match status" value="1"/>
</dbReference>
<dbReference type="Proteomes" id="UP000664357">
    <property type="component" value="Unassembled WGS sequence"/>
</dbReference>
<reference evidence="6 7" key="1">
    <citation type="submission" date="2021-03" db="EMBL/GenBank/DDBJ databases">
        <authorList>
            <person name="Gilmore M.S."/>
            <person name="Schwartzman J."/>
            <person name="Van Tyne D."/>
            <person name="Martin M."/>
            <person name="Earl A.M."/>
            <person name="Manson A.L."/>
            <person name="Straub T."/>
            <person name="Salamzade R."/>
            <person name="Saavedra J."/>
            <person name="Lebreton F."/>
            <person name="Prichula J."/>
            <person name="Schaufler K."/>
            <person name="Gaca A."/>
            <person name="Sgardioli B."/>
            <person name="Wagenaar J."/>
            <person name="Strong T."/>
        </authorList>
    </citation>
    <scope>NUCLEOTIDE SEQUENCE [LARGE SCALE GENOMIC DNA]</scope>
    <source>
        <strain evidence="6 7">665A</strain>
    </source>
</reference>
<evidence type="ECO:0000259" key="5">
    <source>
        <dbReference type="SMART" id="SM00478"/>
    </source>
</evidence>
<proteinExistence type="predicted"/>
<keyword evidence="2" id="KW-0479">Metal-binding</keyword>
<dbReference type="PANTHER" id="PTHR10359:SF19">
    <property type="entry name" value="DNA REPAIR GLYCOSYLASE MJ1434-RELATED"/>
    <property type="match status" value="1"/>
</dbReference>
<keyword evidence="4" id="KW-0411">Iron-sulfur</keyword>
<dbReference type="InterPro" id="IPR011257">
    <property type="entry name" value="DNA_glycosylase"/>
</dbReference>
<reference evidence="6 7" key="2">
    <citation type="submission" date="2024-02" db="EMBL/GenBank/DDBJ databases">
        <title>The Genome Sequence of Enterococcus sp. DIV0159.</title>
        <authorList>
            <person name="Earl A."/>
            <person name="Manson A."/>
            <person name="Gilmore M."/>
            <person name="Sanders J."/>
            <person name="Shea T."/>
            <person name="Howe W."/>
            <person name="Livny J."/>
            <person name="Cuomo C."/>
            <person name="Neafsey D."/>
            <person name="Birren B."/>
        </authorList>
    </citation>
    <scope>NUCLEOTIDE SEQUENCE [LARGE SCALE GENOMIC DNA]</scope>
    <source>
        <strain evidence="6 7">665A</strain>
    </source>
</reference>
<dbReference type="EMBL" id="JAFREL020000004">
    <property type="protein sequence ID" value="MEO1772105.1"/>
    <property type="molecule type" value="Genomic_DNA"/>
</dbReference>
<dbReference type="PANTHER" id="PTHR10359">
    <property type="entry name" value="A/G-SPECIFIC ADENINE GLYCOSYLASE/ENDONUCLEASE III"/>
    <property type="match status" value="1"/>
</dbReference>
<sequence>MTDQIVEVLNRLVAHYGFQYWWESDDWLSDWLTMILIQRTNEGNAKQALKNLQPYLTIEQLEQLTLEQLEELIRPAGFYRQKSQAIKALLDWFKGHGGEVSALEHFSTKELREELLSIKGVGPETADVMLLYIFKRKAFIADTYAQRLFKRLGLGDYLSYEEMRNALLPIPEEISWEMCREWHAVIDIHGKHYRKQPNMDESWLIK</sequence>
<dbReference type="RefSeq" id="WP_207704084.1">
    <property type="nucleotide sequence ID" value="NZ_JAFREL020000004.1"/>
</dbReference>
<dbReference type="SMART" id="SM00478">
    <property type="entry name" value="ENDO3c"/>
    <property type="match status" value="1"/>
</dbReference>
<dbReference type="Pfam" id="PF00730">
    <property type="entry name" value="HhH-GPD"/>
    <property type="match status" value="1"/>
</dbReference>
<keyword evidence="3" id="KW-0408">Iron</keyword>
<evidence type="ECO:0000256" key="1">
    <source>
        <dbReference type="ARBA" id="ARBA00022485"/>
    </source>
</evidence>
<evidence type="ECO:0000313" key="6">
    <source>
        <dbReference type="EMBL" id="MEO1772105.1"/>
    </source>
</evidence>
<organism evidence="6 7">
    <name type="scientific">Candidatus Enterococcus ferrettii</name>
    <dbReference type="NCBI Taxonomy" id="2815324"/>
    <lineage>
        <taxon>Bacteria</taxon>
        <taxon>Bacillati</taxon>
        <taxon>Bacillota</taxon>
        <taxon>Bacilli</taxon>
        <taxon>Lactobacillales</taxon>
        <taxon>Enterococcaceae</taxon>
        <taxon>Enterococcus</taxon>
    </lineage>
</organism>